<evidence type="ECO:0000256" key="4">
    <source>
        <dbReference type="ARBA" id="ARBA00023317"/>
    </source>
</evidence>
<evidence type="ECO:0000313" key="5">
    <source>
        <dbReference type="EMBL" id="RCI73679.1"/>
    </source>
</evidence>
<reference evidence="5 6" key="1">
    <citation type="submission" date="2018-07" db="EMBL/GenBank/DDBJ databases">
        <title>Mechanisms of high-level aminoglycoside resistance among Gram-negative pathogens in Brazil.</title>
        <authorList>
            <person name="Ballaben A.S."/>
            <person name="Darini A.L.C."/>
            <person name="Doi Y."/>
        </authorList>
    </citation>
    <scope>NUCLEOTIDE SEQUENCE [LARGE SCALE GENOMIC DNA]</scope>
    <source>
        <strain evidence="5 6">B2-305</strain>
    </source>
</reference>
<evidence type="ECO:0000256" key="3">
    <source>
        <dbReference type="ARBA" id="ARBA00023239"/>
    </source>
</evidence>
<organism evidence="5 6">
    <name type="scientific">Pseudomonas aeruginosa</name>
    <dbReference type="NCBI Taxonomy" id="287"/>
    <lineage>
        <taxon>Bacteria</taxon>
        <taxon>Pseudomonadati</taxon>
        <taxon>Pseudomonadota</taxon>
        <taxon>Gammaproteobacteria</taxon>
        <taxon>Pseudomonadales</taxon>
        <taxon>Pseudomonadaceae</taxon>
        <taxon>Pseudomonas</taxon>
    </lineage>
</organism>
<dbReference type="GO" id="GO:0004609">
    <property type="term" value="F:phosphatidylserine decarboxylase activity"/>
    <property type="evidence" value="ECO:0007669"/>
    <property type="project" value="InterPro"/>
</dbReference>
<dbReference type="PANTHER" id="PTHR10067">
    <property type="entry name" value="PHOSPHATIDYLSERINE DECARBOXYLASE"/>
    <property type="match status" value="1"/>
</dbReference>
<keyword evidence="1" id="KW-0210">Decarboxylase</keyword>
<accession>A0A367M8F4</accession>
<proteinExistence type="predicted"/>
<dbReference type="AlphaFoldDB" id="A0A367M8F4"/>
<evidence type="ECO:0000256" key="1">
    <source>
        <dbReference type="ARBA" id="ARBA00022793"/>
    </source>
</evidence>
<keyword evidence="3" id="KW-0456">Lyase</keyword>
<gene>
    <name evidence="5" type="ORF">DT376_17075</name>
</gene>
<sequence>MSFKDRLFICSQYLLPHHLLSRLIGFAADCRATWFKDRLIAWFARRYQVDMREAQVEDLQAYEHFNAFFTRALKDGARPLAQEPGAVLCP</sequence>
<dbReference type="GO" id="GO:0006646">
    <property type="term" value="P:phosphatidylethanolamine biosynthetic process"/>
    <property type="evidence" value="ECO:0007669"/>
    <property type="project" value="TreeGrafter"/>
</dbReference>
<evidence type="ECO:0000313" key="6">
    <source>
        <dbReference type="Proteomes" id="UP000253594"/>
    </source>
</evidence>
<dbReference type="EMBL" id="QORE01000551">
    <property type="protein sequence ID" value="RCI73679.1"/>
    <property type="molecule type" value="Genomic_DNA"/>
</dbReference>
<evidence type="ECO:0000256" key="2">
    <source>
        <dbReference type="ARBA" id="ARBA00023145"/>
    </source>
</evidence>
<dbReference type="Proteomes" id="UP000253594">
    <property type="component" value="Unassembled WGS sequence"/>
</dbReference>
<keyword evidence="4" id="KW-0670">Pyruvate</keyword>
<name>A0A367M8F4_PSEAI</name>
<feature type="non-terminal residue" evidence="5">
    <location>
        <position position="90"/>
    </location>
</feature>
<dbReference type="PANTHER" id="PTHR10067:SF6">
    <property type="entry name" value="PHOSPHATIDYLSERINE DECARBOXYLASE PROENZYME, MITOCHONDRIAL"/>
    <property type="match status" value="1"/>
</dbReference>
<keyword evidence="2" id="KW-0865">Zymogen</keyword>
<protein>
    <submittedName>
        <fullName evidence="5">Phosphatidylserine decarboxylase</fullName>
    </submittedName>
</protein>
<dbReference type="InterPro" id="IPR003817">
    <property type="entry name" value="PS_Dcarbxylase"/>
</dbReference>
<comment type="caution">
    <text evidence="5">The sequence shown here is derived from an EMBL/GenBank/DDBJ whole genome shotgun (WGS) entry which is preliminary data.</text>
</comment>